<evidence type="ECO:0000256" key="4">
    <source>
        <dbReference type="ARBA" id="ARBA00023270"/>
    </source>
</evidence>
<feature type="active site" description="Proton donor/acceptor" evidence="7">
    <location>
        <position position="94"/>
    </location>
</feature>
<reference evidence="8 9" key="1">
    <citation type="submission" date="2013-10" db="EMBL/GenBank/DDBJ databases">
        <title>Salinisphaera japonica YTM-1 Genome Sequencing.</title>
        <authorList>
            <person name="Lai Q."/>
            <person name="Li C."/>
            <person name="Shao Z."/>
        </authorList>
    </citation>
    <scope>NUCLEOTIDE SEQUENCE [LARGE SCALE GENOMIC DNA]</scope>
    <source>
        <strain evidence="8 9">YTM-1</strain>
    </source>
</reference>
<evidence type="ECO:0000313" key="8">
    <source>
        <dbReference type="EMBL" id="ROO31769.1"/>
    </source>
</evidence>
<dbReference type="PANTHER" id="PTHR10889:SF1">
    <property type="entry name" value="DEOXYRIBOSE-PHOSPHATE ALDOLASE"/>
    <property type="match status" value="1"/>
</dbReference>
<evidence type="ECO:0000256" key="7">
    <source>
        <dbReference type="HAMAP-Rule" id="MF_00114"/>
    </source>
</evidence>
<keyword evidence="4 7" id="KW-0704">Schiff base</keyword>
<dbReference type="Pfam" id="PF01791">
    <property type="entry name" value="DeoC"/>
    <property type="match status" value="1"/>
</dbReference>
<dbReference type="FunFam" id="3.20.20.70:FF:000044">
    <property type="entry name" value="Deoxyribose-phosphate aldolase"/>
    <property type="match status" value="1"/>
</dbReference>
<dbReference type="OrthoDB" id="6579831at2"/>
<dbReference type="CDD" id="cd00959">
    <property type="entry name" value="DeoC"/>
    <property type="match status" value="1"/>
</dbReference>
<dbReference type="InterPro" id="IPR013785">
    <property type="entry name" value="Aldolase_TIM"/>
</dbReference>
<dbReference type="InterPro" id="IPR002915">
    <property type="entry name" value="DeoC/FbaB/LacD_aldolase"/>
</dbReference>
<evidence type="ECO:0000256" key="6">
    <source>
        <dbReference type="ARBA" id="ARBA00056337"/>
    </source>
</evidence>
<comment type="similarity">
    <text evidence="1 7">Belongs to the DeoC/FbaB aldolase family. DeoC type 1 subfamily.</text>
</comment>
<dbReference type="EC" id="4.1.2.4" evidence="7"/>
<dbReference type="RefSeq" id="WP_123657022.1">
    <property type="nucleotide sequence ID" value="NZ_AYKG01000004.1"/>
</dbReference>
<comment type="pathway">
    <text evidence="7">Carbohydrate degradation; 2-deoxy-D-ribose 1-phosphate degradation; D-glyceraldehyde 3-phosphate and acetaldehyde from 2-deoxy-alpha-D-ribose 1-phosphate: step 2/2.</text>
</comment>
<evidence type="ECO:0000256" key="3">
    <source>
        <dbReference type="ARBA" id="ARBA00023239"/>
    </source>
</evidence>
<evidence type="ECO:0000256" key="1">
    <source>
        <dbReference type="ARBA" id="ARBA00010936"/>
    </source>
</evidence>
<accession>A0A423Q0X2</accession>
<comment type="function">
    <text evidence="6 7">Catalyzes a reversible aldol reaction between acetaldehyde and D-glyceraldehyde 3-phosphate to generate 2-deoxy-D-ribose 5-phosphate.</text>
</comment>
<name>A0A423Q0X2_9GAMM</name>
<dbReference type="PANTHER" id="PTHR10889">
    <property type="entry name" value="DEOXYRIBOSE-PHOSPHATE ALDOLASE"/>
    <property type="match status" value="1"/>
</dbReference>
<keyword evidence="9" id="KW-1185">Reference proteome</keyword>
<dbReference type="InterPro" id="IPR011343">
    <property type="entry name" value="DeoC"/>
</dbReference>
<dbReference type="GO" id="GO:0004139">
    <property type="term" value="F:deoxyribose-phosphate aldolase activity"/>
    <property type="evidence" value="ECO:0007669"/>
    <property type="project" value="UniProtKB-UniRule"/>
</dbReference>
<evidence type="ECO:0000256" key="5">
    <source>
        <dbReference type="ARBA" id="ARBA00048791"/>
    </source>
</evidence>
<keyword evidence="2 7" id="KW-0963">Cytoplasm</keyword>
<dbReference type="UniPathway" id="UPA00002">
    <property type="reaction ID" value="UER00468"/>
</dbReference>
<feature type="active site" description="Schiff-base intermediate with acetaldehyde" evidence="7">
    <location>
        <position position="156"/>
    </location>
</feature>
<dbReference type="GO" id="GO:0016052">
    <property type="term" value="P:carbohydrate catabolic process"/>
    <property type="evidence" value="ECO:0007669"/>
    <property type="project" value="TreeGrafter"/>
</dbReference>
<dbReference type="Proteomes" id="UP000285310">
    <property type="component" value="Unassembled WGS sequence"/>
</dbReference>
<comment type="caution">
    <text evidence="8">The sequence shown here is derived from an EMBL/GenBank/DDBJ whole genome shotgun (WGS) entry which is preliminary data.</text>
</comment>
<dbReference type="SMART" id="SM01133">
    <property type="entry name" value="DeoC"/>
    <property type="match status" value="1"/>
</dbReference>
<evidence type="ECO:0000256" key="2">
    <source>
        <dbReference type="ARBA" id="ARBA00022490"/>
    </source>
</evidence>
<dbReference type="SUPFAM" id="SSF51569">
    <property type="entry name" value="Aldolase"/>
    <property type="match status" value="1"/>
</dbReference>
<dbReference type="AlphaFoldDB" id="A0A423Q0X2"/>
<dbReference type="FunCoup" id="A0A423Q0X2">
    <property type="interactions" value="467"/>
</dbReference>
<sequence>MSHALYDLAARIDHTLLKPQASRDQIAGYCDQALAHGFAAVCVNPRHVRAVADRLTGSHVATCAVVGFPLGAHTTEIKAGEARRAVADGAREIDMVIAIGALLEGDEAYVADDIARVRQACGSASLKVILETGLLDDAAKRRGCEIARAAGAHYVKTSTGFADGGATVADIALMHATVGGAMGIKASGGVRTREAALALVEAGATRIGTSNGVALLGD</sequence>
<dbReference type="GO" id="GO:0005737">
    <property type="term" value="C:cytoplasm"/>
    <property type="evidence" value="ECO:0007669"/>
    <property type="project" value="UniProtKB-SubCell"/>
</dbReference>
<dbReference type="NCBIfam" id="TIGR00126">
    <property type="entry name" value="deoC"/>
    <property type="match status" value="1"/>
</dbReference>
<dbReference type="InParanoid" id="A0A423Q0X2"/>
<organism evidence="8 9">
    <name type="scientific">Salinisphaera japonica YTM-1</name>
    <dbReference type="NCBI Taxonomy" id="1209778"/>
    <lineage>
        <taxon>Bacteria</taxon>
        <taxon>Pseudomonadati</taxon>
        <taxon>Pseudomonadota</taxon>
        <taxon>Gammaproteobacteria</taxon>
        <taxon>Salinisphaerales</taxon>
        <taxon>Salinisphaeraceae</taxon>
        <taxon>Salinisphaera</taxon>
    </lineage>
</organism>
<gene>
    <name evidence="7" type="primary">deoC</name>
    <name evidence="8" type="ORF">SAJA_02195</name>
</gene>
<dbReference type="GO" id="GO:0006018">
    <property type="term" value="P:2-deoxyribose 1-phosphate catabolic process"/>
    <property type="evidence" value="ECO:0007669"/>
    <property type="project" value="UniProtKB-UniRule"/>
</dbReference>
<feature type="active site" description="Proton donor/acceptor" evidence="7">
    <location>
        <position position="185"/>
    </location>
</feature>
<dbReference type="Gene3D" id="3.20.20.70">
    <property type="entry name" value="Aldolase class I"/>
    <property type="match status" value="1"/>
</dbReference>
<dbReference type="EMBL" id="AYKG01000004">
    <property type="protein sequence ID" value="ROO31769.1"/>
    <property type="molecule type" value="Genomic_DNA"/>
</dbReference>
<protein>
    <recommendedName>
        <fullName evidence="7">Deoxyribose-phosphate aldolase</fullName>
        <shortName evidence="7">DERA</shortName>
        <ecNumber evidence="7">4.1.2.4</ecNumber>
    </recommendedName>
    <alternativeName>
        <fullName evidence="7">2-deoxy-D-ribose 5-phosphate aldolase</fullName>
    </alternativeName>
    <alternativeName>
        <fullName evidence="7">Phosphodeoxyriboaldolase</fullName>
        <shortName evidence="7">Deoxyriboaldolase</shortName>
    </alternativeName>
</protein>
<dbReference type="InterPro" id="IPR028581">
    <property type="entry name" value="DeoC_typeI"/>
</dbReference>
<keyword evidence="3 7" id="KW-0456">Lyase</keyword>
<dbReference type="HAMAP" id="MF_00114">
    <property type="entry name" value="DeoC_type1"/>
    <property type="match status" value="1"/>
</dbReference>
<proteinExistence type="inferred from homology"/>
<dbReference type="PIRSF" id="PIRSF001357">
    <property type="entry name" value="DeoC"/>
    <property type="match status" value="1"/>
</dbReference>
<comment type="catalytic activity">
    <reaction evidence="5 7">
        <text>2-deoxy-D-ribose 5-phosphate = D-glyceraldehyde 3-phosphate + acetaldehyde</text>
        <dbReference type="Rhea" id="RHEA:12821"/>
        <dbReference type="ChEBI" id="CHEBI:15343"/>
        <dbReference type="ChEBI" id="CHEBI:59776"/>
        <dbReference type="ChEBI" id="CHEBI:62877"/>
        <dbReference type="EC" id="4.1.2.4"/>
    </reaction>
</comment>
<evidence type="ECO:0000313" key="9">
    <source>
        <dbReference type="Proteomes" id="UP000285310"/>
    </source>
</evidence>
<dbReference type="GO" id="GO:0009264">
    <property type="term" value="P:deoxyribonucleotide catabolic process"/>
    <property type="evidence" value="ECO:0007669"/>
    <property type="project" value="UniProtKB-UniRule"/>
</dbReference>
<comment type="subcellular location">
    <subcellularLocation>
        <location evidence="7">Cytoplasm</location>
    </subcellularLocation>
</comment>